<evidence type="ECO:0000313" key="4">
    <source>
        <dbReference type="Proteomes" id="UP001171111"/>
    </source>
</evidence>
<evidence type="ECO:0000256" key="1">
    <source>
        <dbReference type="SAM" id="Coils"/>
    </source>
</evidence>
<feature type="coiled-coil region" evidence="1">
    <location>
        <begin position="27"/>
        <end position="54"/>
    </location>
</feature>
<gene>
    <name evidence="3" type="ORF">Q2362_06555</name>
</gene>
<keyword evidence="1" id="KW-0175">Coiled coil</keyword>
<dbReference type="RefSeq" id="WP_302244549.1">
    <property type="nucleotide sequence ID" value="NZ_JAULJQ010000007.1"/>
</dbReference>
<evidence type="ECO:0000256" key="2">
    <source>
        <dbReference type="SAM" id="Phobius"/>
    </source>
</evidence>
<comment type="caution">
    <text evidence="3">The sequence shown here is derived from an EMBL/GenBank/DDBJ whole genome shotgun (WGS) entry which is preliminary data.</text>
</comment>
<dbReference type="EMBL" id="JAULJQ010000007">
    <property type="protein sequence ID" value="MDO2409757.1"/>
    <property type="molecule type" value="Genomic_DNA"/>
</dbReference>
<protein>
    <submittedName>
        <fullName evidence="3">Uncharacterized protein</fullName>
    </submittedName>
</protein>
<sequence length="72" mass="8504">MILVPIGGFFSFIVAIIAFYIIIKIGLKKCDEQEKRLQEELIEYDLKYNKTMQEIRRKAGCKDIHAWDIKNI</sequence>
<evidence type="ECO:0000313" key="3">
    <source>
        <dbReference type="EMBL" id="MDO2409757.1"/>
    </source>
</evidence>
<name>A0ABT8T7X8_9BACT</name>
<proteinExistence type="predicted"/>
<keyword evidence="2" id="KW-0812">Transmembrane</keyword>
<dbReference type="Proteomes" id="UP001171111">
    <property type="component" value="Unassembled WGS sequence"/>
</dbReference>
<keyword evidence="2" id="KW-0472">Membrane</keyword>
<organism evidence="3 4">
    <name type="scientific">Campylobacter magnus</name>
    <dbReference type="NCBI Taxonomy" id="3026462"/>
    <lineage>
        <taxon>Bacteria</taxon>
        <taxon>Pseudomonadati</taxon>
        <taxon>Campylobacterota</taxon>
        <taxon>Epsilonproteobacteria</taxon>
        <taxon>Campylobacterales</taxon>
        <taxon>Campylobacteraceae</taxon>
        <taxon>Campylobacter</taxon>
    </lineage>
</organism>
<accession>A0ABT8T7X8</accession>
<keyword evidence="4" id="KW-1185">Reference proteome</keyword>
<keyword evidence="2" id="KW-1133">Transmembrane helix</keyword>
<reference evidence="3 4" key="1">
    <citation type="submission" date="2023-06" db="EMBL/GenBank/DDBJ databases">
        <title>Campylobacter magnum sp. nov., isolated from cecal contents of domestic pigs (Sus scrofa domesticus).</title>
        <authorList>
            <person name="Papic B."/>
            <person name="Gruntar I."/>
        </authorList>
    </citation>
    <scope>NUCLEOTIDE SEQUENCE [LARGE SCALE GENOMIC DNA]</scope>
    <source>
        <strain evidence="4">34484-21</strain>
    </source>
</reference>
<feature type="transmembrane region" description="Helical" evidence="2">
    <location>
        <begin position="6"/>
        <end position="27"/>
    </location>
</feature>